<sequence>MNFNFYRKMLKAERHKYIMTKLIEDQKVVTTDLALALDLSEDTIRRDLNELDSKKLLEKVYGGAVQVKEKSANVFDIAISEEEEKKKIVSKALSLLHDDQVIIMSGGSTNLVFAKLIPSDLKATIYTYSLPIAMQLSQHPNIDLIFIGGKMQKNAMVTIGMDVIQVVSKIKADICFIGASSINIKQGLTEVGYEISIVKKAMIEASDRVVSMFSADKLNTKMPHGVCELTQLDTIVTDLDPYDAKLEEYRKSGVFIL</sequence>
<dbReference type="SUPFAM" id="SSF100950">
    <property type="entry name" value="NagB/RpiA/CoA transferase-like"/>
    <property type="match status" value="1"/>
</dbReference>
<dbReference type="Proteomes" id="UP001447857">
    <property type="component" value="Chromosome"/>
</dbReference>
<dbReference type="InterPro" id="IPR014036">
    <property type="entry name" value="DeoR-like_C"/>
</dbReference>
<evidence type="ECO:0000256" key="2">
    <source>
        <dbReference type="ARBA" id="ARBA00023015"/>
    </source>
</evidence>
<evidence type="ECO:0000313" key="7">
    <source>
        <dbReference type="Proteomes" id="UP001447857"/>
    </source>
</evidence>
<dbReference type="Pfam" id="PF00455">
    <property type="entry name" value="DeoRC"/>
    <property type="match status" value="1"/>
</dbReference>
<keyword evidence="4" id="KW-0804">Transcription</keyword>
<evidence type="ECO:0000256" key="3">
    <source>
        <dbReference type="ARBA" id="ARBA00023125"/>
    </source>
</evidence>
<proteinExistence type="predicted"/>
<evidence type="ECO:0000313" key="6">
    <source>
        <dbReference type="EMBL" id="WXK49772.1"/>
    </source>
</evidence>
<reference evidence="6 7" key="1">
    <citation type="submission" date="2024-02" db="EMBL/GenBank/DDBJ databases">
        <title>complete genome of Flavobacterium ginsenosidimutans Str. YTB16.</title>
        <authorList>
            <person name="Wang Q."/>
        </authorList>
    </citation>
    <scope>NUCLEOTIDE SEQUENCE [LARGE SCALE GENOMIC DNA]</scope>
    <source>
        <strain evidence="6 7">YTB16</strain>
    </source>
</reference>
<keyword evidence="1" id="KW-0678">Repressor</keyword>
<dbReference type="InterPro" id="IPR036390">
    <property type="entry name" value="WH_DNA-bd_sf"/>
</dbReference>
<dbReference type="EMBL" id="CP147988">
    <property type="protein sequence ID" value="WXK49772.1"/>
    <property type="molecule type" value="Genomic_DNA"/>
</dbReference>
<keyword evidence="2" id="KW-0805">Transcription regulation</keyword>
<dbReference type="RefSeq" id="WP_317048484.1">
    <property type="nucleotide sequence ID" value="NZ_CP147988.1"/>
</dbReference>
<keyword evidence="7" id="KW-1185">Reference proteome</keyword>
<name>A0ABZ2Q5S9_9FLAO</name>
<dbReference type="InterPro" id="IPR018356">
    <property type="entry name" value="Tscrpt_reg_HTH_DeoR_CS"/>
</dbReference>
<dbReference type="Gene3D" id="3.40.50.1360">
    <property type="match status" value="1"/>
</dbReference>
<protein>
    <submittedName>
        <fullName evidence="6">DeoR/GlpR family DNA-binding transcription regulator</fullName>
    </submittedName>
</protein>
<organism evidence="6 7">
    <name type="scientific">Flavobacterium ginsenosidimutans</name>
    <dbReference type="NCBI Taxonomy" id="687844"/>
    <lineage>
        <taxon>Bacteria</taxon>
        <taxon>Pseudomonadati</taxon>
        <taxon>Bacteroidota</taxon>
        <taxon>Flavobacteriia</taxon>
        <taxon>Flavobacteriales</taxon>
        <taxon>Flavobacteriaceae</taxon>
        <taxon>Flavobacterium</taxon>
    </lineage>
</organism>
<dbReference type="Gene3D" id="1.10.10.10">
    <property type="entry name" value="Winged helix-like DNA-binding domain superfamily/Winged helix DNA-binding domain"/>
    <property type="match status" value="1"/>
</dbReference>
<dbReference type="SMART" id="SM00420">
    <property type="entry name" value="HTH_DEOR"/>
    <property type="match status" value="1"/>
</dbReference>
<dbReference type="PANTHER" id="PTHR30363:SF4">
    <property type="entry name" value="GLYCEROL-3-PHOSPHATE REGULON REPRESSOR"/>
    <property type="match status" value="1"/>
</dbReference>
<evidence type="ECO:0000259" key="5">
    <source>
        <dbReference type="PROSITE" id="PS51000"/>
    </source>
</evidence>
<dbReference type="InterPro" id="IPR037171">
    <property type="entry name" value="NagB/RpiA_transferase-like"/>
</dbReference>
<dbReference type="GO" id="GO:0003677">
    <property type="term" value="F:DNA binding"/>
    <property type="evidence" value="ECO:0007669"/>
    <property type="project" value="UniProtKB-KW"/>
</dbReference>
<accession>A0ABZ2Q5S9</accession>
<gene>
    <name evidence="6" type="ORF">V6624_22395</name>
</gene>
<dbReference type="PRINTS" id="PR00037">
    <property type="entry name" value="HTHLACR"/>
</dbReference>
<dbReference type="InterPro" id="IPR036388">
    <property type="entry name" value="WH-like_DNA-bd_sf"/>
</dbReference>
<evidence type="ECO:0000256" key="1">
    <source>
        <dbReference type="ARBA" id="ARBA00022491"/>
    </source>
</evidence>
<dbReference type="PROSITE" id="PS00894">
    <property type="entry name" value="HTH_DEOR_1"/>
    <property type="match status" value="1"/>
</dbReference>
<keyword evidence="3 6" id="KW-0238">DNA-binding</keyword>
<evidence type="ECO:0000256" key="4">
    <source>
        <dbReference type="ARBA" id="ARBA00023163"/>
    </source>
</evidence>
<dbReference type="Pfam" id="PF08220">
    <property type="entry name" value="HTH_DeoR"/>
    <property type="match status" value="1"/>
</dbReference>
<dbReference type="SMART" id="SM01134">
    <property type="entry name" value="DeoRC"/>
    <property type="match status" value="1"/>
</dbReference>
<dbReference type="PANTHER" id="PTHR30363">
    <property type="entry name" value="HTH-TYPE TRANSCRIPTIONAL REGULATOR SRLR-RELATED"/>
    <property type="match status" value="1"/>
</dbReference>
<dbReference type="SUPFAM" id="SSF46785">
    <property type="entry name" value="Winged helix' DNA-binding domain"/>
    <property type="match status" value="1"/>
</dbReference>
<dbReference type="PROSITE" id="PS51000">
    <property type="entry name" value="HTH_DEOR_2"/>
    <property type="match status" value="1"/>
</dbReference>
<dbReference type="InterPro" id="IPR050313">
    <property type="entry name" value="Carb_Metab_HTH_regulators"/>
</dbReference>
<dbReference type="InterPro" id="IPR001034">
    <property type="entry name" value="DeoR_HTH"/>
</dbReference>
<feature type="domain" description="HTH deoR-type" evidence="5">
    <location>
        <begin position="11"/>
        <end position="66"/>
    </location>
</feature>